<gene>
    <name evidence="2" type="ORF">MNEG_12585</name>
</gene>
<dbReference type="EMBL" id="KK103539">
    <property type="protein sequence ID" value="KIY95378.1"/>
    <property type="molecule type" value="Genomic_DNA"/>
</dbReference>
<organism evidence="2 3">
    <name type="scientific">Monoraphidium neglectum</name>
    <dbReference type="NCBI Taxonomy" id="145388"/>
    <lineage>
        <taxon>Eukaryota</taxon>
        <taxon>Viridiplantae</taxon>
        <taxon>Chlorophyta</taxon>
        <taxon>core chlorophytes</taxon>
        <taxon>Chlorophyceae</taxon>
        <taxon>CS clade</taxon>
        <taxon>Sphaeropleales</taxon>
        <taxon>Selenastraceae</taxon>
        <taxon>Monoraphidium</taxon>
    </lineage>
</organism>
<dbReference type="KEGG" id="mng:MNEG_12585"/>
<protein>
    <submittedName>
        <fullName evidence="2">Uncharacterized protein</fullName>
    </submittedName>
</protein>
<dbReference type="RefSeq" id="XP_013894398.1">
    <property type="nucleotide sequence ID" value="XM_014038944.1"/>
</dbReference>
<evidence type="ECO:0000313" key="3">
    <source>
        <dbReference type="Proteomes" id="UP000054498"/>
    </source>
</evidence>
<dbReference type="GeneID" id="25729962"/>
<dbReference type="Proteomes" id="UP000054498">
    <property type="component" value="Unassembled WGS sequence"/>
</dbReference>
<evidence type="ECO:0000256" key="1">
    <source>
        <dbReference type="SAM" id="SignalP"/>
    </source>
</evidence>
<keyword evidence="1" id="KW-0732">Signal</keyword>
<evidence type="ECO:0000313" key="2">
    <source>
        <dbReference type="EMBL" id="KIY95378.1"/>
    </source>
</evidence>
<keyword evidence="3" id="KW-1185">Reference proteome</keyword>
<name>A0A0D2KHS6_9CHLO</name>
<dbReference type="AlphaFoldDB" id="A0A0D2KHS6"/>
<proteinExistence type="predicted"/>
<reference evidence="2 3" key="1">
    <citation type="journal article" date="2013" name="BMC Genomics">
        <title>Reconstruction of the lipid metabolism for the microalga Monoraphidium neglectum from its genome sequence reveals characteristics suitable for biofuel production.</title>
        <authorList>
            <person name="Bogen C."/>
            <person name="Al-Dilaimi A."/>
            <person name="Albersmeier A."/>
            <person name="Wichmann J."/>
            <person name="Grundmann M."/>
            <person name="Rupp O."/>
            <person name="Lauersen K.J."/>
            <person name="Blifernez-Klassen O."/>
            <person name="Kalinowski J."/>
            <person name="Goesmann A."/>
            <person name="Mussgnug J.H."/>
            <person name="Kruse O."/>
        </authorList>
    </citation>
    <scope>NUCLEOTIDE SEQUENCE [LARGE SCALE GENOMIC DNA]</scope>
    <source>
        <strain evidence="2 3">SAG 48.87</strain>
    </source>
</reference>
<accession>A0A0D2KHS6</accession>
<feature type="signal peptide" evidence="1">
    <location>
        <begin position="1"/>
        <end position="19"/>
    </location>
</feature>
<sequence length="184" mass="19832">MVVSLVALLSLSHILGTGSDAVLRAAAACLPAEALAAIYAAAVRNSAGRRVCRAIDAEAPFDVPAGLRPDSNDPQRWTVVARNDAEVWQLTCCDKNFFVSFDPCRRLLNAISICDFNCWPDRHPTLEMMMAAADPDARPALAAACTIIRRVYPAVDPKAVRVYWEGEDQPAPLAASVRALLVGE</sequence>
<feature type="chain" id="PRO_5002256946" evidence="1">
    <location>
        <begin position="20"/>
        <end position="184"/>
    </location>
</feature>